<dbReference type="KEGG" id="tdf:H9L22_07380"/>
<name>A0A7H0H986_9ACTN</name>
<keyword evidence="2" id="KW-1185">Reference proteome</keyword>
<organism evidence="1 2">
    <name type="scientific">Tessaracoccus defluvii</name>
    <dbReference type="NCBI Taxonomy" id="1285901"/>
    <lineage>
        <taxon>Bacteria</taxon>
        <taxon>Bacillati</taxon>
        <taxon>Actinomycetota</taxon>
        <taxon>Actinomycetes</taxon>
        <taxon>Propionibacteriales</taxon>
        <taxon>Propionibacteriaceae</taxon>
        <taxon>Tessaracoccus</taxon>
    </lineage>
</organism>
<dbReference type="RefSeq" id="WP_187722200.1">
    <property type="nucleotide sequence ID" value="NZ_CP060789.1"/>
</dbReference>
<evidence type="ECO:0000313" key="2">
    <source>
        <dbReference type="Proteomes" id="UP000516117"/>
    </source>
</evidence>
<dbReference type="Proteomes" id="UP000516117">
    <property type="component" value="Chromosome"/>
</dbReference>
<dbReference type="AlphaFoldDB" id="A0A7H0H986"/>
<dbReference type="EMBL" id="CP060789">
    <property type="protein sequence ID" value="QNP57102.1"/>
    <property type="molecule type" value="Genomic_DNA"/>
</dbReference>
<proteinExistence type="predicted"/>
<protein>
    <submittedName>
        <fullName evidence="1">Uncharacterized protein</fullName>
    </submittedName>
</protein>
<reference evidence="1 2" key="1">
    <citation type="submission" date="2020-08" db="EMBL/GenBank/DDBJ databases">
        <title>Genome sequence of Tessaracoccus defluvii JCM 17540T.</title>
        <authorList>
            <person name="Hyun D.-W."/>
            <person name="Bae J.-W."/>
        </authorList>
    </citation>
    <scope>NUCLEOTIDE SEQUENCE [LARGE SCALE GENOMIC DNA]</scope>
    <source>
        <strain evidence="1 2">JCM 17540</strain>
    </source>
</reference>
<gene>
    <name evidence="1" type="ORF">H9L22_07380</name>
</gene>
<sequence>MRDLRNASGSLRLLIRRPQFDKDELYEILTTVRPLYRGEPPRDFAHLAEFNTEVVARIEAVHRSAN</sequence>
<evidence type="ECO:0000313" key="1">
    <source>
        <dbReference type="EMBL" id="QNP57102.1"/>
    </source>
</evidence>
<accession>A0A7H0H986</accession>